<keyword evidence="3" id="KW-1185">Reference proteome</keyword>
<sequence length="59" mass="6272">MICKIIHRIRRNDDGATAIEYGLLAALIAVAALGGFQAFGTSLTNMWGKVSSTSQDVMS</sequence>
<dbReference type="RefSeq" id="WP_218446677.1">
    <property type="nucleotide sequence ID" value="NZ_JAGSPA010000005.1"/>
</dbReference>
<dbReference type="EMBL" id="JAGSPA010000005">
    <property type="protein sequence ID" value="MBV7257831.1"/>
    <property type="molecule type" value="Genomic_DNA"/>
</dbReference>
<evidence type="ECO:0000313" key="2">
    <source>
        <dbReference type="EMBL" id="MBV7257831.1"/>
    </source>
</evidence>
<gene>
    <name evidence="2" type="ORF">KCG44_13680</name>
</gene>
<comment type="caution">
    <text evidence="2">The sequence shown here is derived from an EMBL/GenBank/DDBJ whole genome shotgun (WGS) entry which is preliminary data.</text>
</comment>
<protein>
    <submittedName>
        <fullName evidence="2">Flp family type IVb pilin</fullName>
    </submittedName>
</protein>
<keyword evidence="1" id="KW-0472">Membrane</keyword>
<dbReference type="Pfam" id="PF04964">
    <property type="entry name" value="Flp_Fap"/>
    <property type="match status" value="1"/>
</dbReference>
<name>A0ABS6SIR9_9SPHN</name>
<dbReference type="Proteomes" id="UP000722336">
    <property type="component" value="Unassembled WGS sequence"/>
</dbReference>
<accession>A0ABS6SIR9</accession>
<proteinExistence type="predicted"/>
<evidence type="ECO:0000256" key="1">
    <source>
        <dbReference type="SAM" id="Phobius"/>
    </source>
</evidence>
<keyword evidence="1" id="KW-0812">Transmembrane</keyword>
<evidence type="ECO:0000313" key="3">
    <source>
        <dbReference type="Proteomes" id="UP000722336"/>
    </source>
</evidence>
<dbReference type="InterPro" id="IPR007047">
    <property type="entry name" value="Flp_Fap"/>
</dbReference>
<reference evidence="2 3" key="1">
    <citation type="submission" date="2021-04" db="EMBL/GenBank/DDBJ databases">
        <authorList>
            <person name="Pira H."/>
            <person name="Risdian C."/>
            <person name="Wink J."/>
        </authorList>
    </citation>
    <scope>NUCLEOTIDE SEQUENCE [LARGE SCALE GENOMIC DNA]</scope>
    <source>
        <strain evidence="2 3">WHA3</strain>
    </source>
</reference>
<organism evidence="2 3">
    <name type="scientific">Pacificimonas pallii</name>
    <dbReference type="NCBI Taxonomy" id="2827236"/>
    <lineage>
        <taxon>Bacteria</taxon>
        <taxon>Pseudomonadati</taxon>
        <taxon>Pseudomonadota</taxon>
        <taxon>Alphaproteobacteria</taxon>
        <taxon>Sphingomonadales</taxon>
        <taxon>Sphingosinicellaceae</taxon>
        <taxon>Pacificimonas</taxon>
    </lineage>
</organism>
<keyword evidence="1" id="KW-1133">Transmembrane helix</keyword>
<feature type="transmembrane region" description="Helical" evidence="1">
    <location>
        <begin position="21"/>
        <end position="39"/>
    </location>
</feature>